<dbReference type="InterPro" id="IPR005614">
    <property type="entry name" value="NrfD-like"/>
</dbReference>
<evidence type="ECO:0000256" key="4">
    <source>
        <dbReference type="ARBA" id="ARBA00022692"/>
    </source>
</evidence>
<dbReference type="AlphaFoldDB" id="Q3IBR6"/>
<feature type="transmembrane region" description="Helical" evidence="7">
    <location>
        <begin position="268"/>
        <end position="288"/>
    </location>
</feature>
<feature type="transmembrane region" description="Helical" evidence="7">
    <location>
        <begin position="181"/>
        <end position="204"/>
    </location>
</feature>
<gene>
    <name evidence="8" type="primary">hmeB</name>
    <name evidence="8" type="ORF">42c90024</name>
</gene>
<dbReference type="InterPro" id="IPR054823">
    <property type="entry name" value="DsrP-like"/>
</dbReference>
<feature type="transmembrane region" description="Helical" evidence="7">
    <location>
        <begin position="145"/>
        <end position="169"/>
    </location>
</feature>
<organism evidence="8">
    <name type="scientific">uncultured sulfate-reducing bacterium</name>
    <dbReference type="NCBI Taxonomy" id="153939"/>
    <lineage>
        <taxon>Bacteria</taxon>
        <taxon>environmental samples</taxon>
    </lineage>
</organism>
<evidence type="ECO:0000313" key="8">
    <source>
        <dbReference type="EMBL" id="CAJ31137.1"/>
    </source>
</evidence>
<keyword evidence="5 7" id="KW-1133">Transmembrane helix</keyword>
<accession>Q3IBR6</accession>
<reference evidence="8" key="1">
    <citation type="journal article" date="2005" name="J. Bacteriol.">
        <title>Clustered genes related to sulfate respiration in uncultured prokaryotes support the theory of their concomitant horizontal transfer.</title>
        <authorList>
            <person name="Mussmann M."/>
            <person name="Richter M."/>
            <person name="Lombardot T."/>
            <person name="Meyerdierks A."/>
            <person name="Kuever J."/>
            <person name="Kube M."/>
            <person name="Glockner F.O."/>
            <person name="Amann R."/>
        </authorList>
    </citation>
    <scope>NUCLEOTIDE SEQUENCE</scope>
</reference>
<comment type="similarity">
    <text evidence="2">Belongs to the NrfD family.</text>
</comment>
<protein>
    <submittedName>
        <fullName evidence="8">Hdr-like menaquinol-oxidizing enzyme, subunit B (HmeB)</fullName>
    </submittedName>
</protein>
<feature type="transmembrane region" description="Helical" evidence="7">
    <location>
        <begin position="224"/>
        <end position="248"/>
    </location>
</feature>
<dbReference type="PANTHER" id="PTHR43044:SF2">
    <property type="entry name" value="POLYSULPHIDE REDUCTASE NRFD"/>
    <property type="match status" value="1"/>
</dbReference>
<evidence type="ECO:0000256" key="5">
    <source>
        <dbReference type="ARBA" id="ARBA00022989"/>
    </source>
</evidence>
<feature type="transmembrane region" description="Helical" evidence="7">
    <location>
        <begin position="297"/>
        <end position="320"/>
    </location>
</feature>
<feature type="transmembrane region" description="Helical" evidence="7">
    <location>
        <begin position="32"/>
        <end position="59"/>
    </location>
</feature>
<dbReference type="Pfam" id="PF03916">
    <property type="entry name" value="NrfD"/>
    <property type="match status" value="1"/>
</dbReference>
<feature type="transmembrane region" description="Helical" evidence="7">
    <location>
        <begin position="340"/>
        <end position="361"/>
    </location>
</feature>
<evidence type="ECO:0000256" key="6">
    <source>
        <dbReference type="ARBA" id="ARBA00023136"/>
    </source>
</evidence>
<dbReference type="GO" id="GO:0005886">
    <property type="term" value="C:plasma membrane"/>
    <property type="evidence" value="ECO:0007669"/>
    <property type="project" value="UniProtKB-SubCell"/>
</dbReference>
<name>Q3IBR6_9BACT</name>
<dbReference type="NCBIfam" id="NF045798">
    <property type="entry name" value="DsrP"/>
    <property type="match status" value="1"/>
</dbReference>
<feature type="transmembrane region" description="Helical" evidence="7">
    <location>
        <begin position="110"/>
        <end position="133"/>
    </location>
</feature>
<evidence type="ECO:0000256" key="1">
    <source>
        <dbReference type="ARBA" id="ARBA00004651"/>
    </source>
</evidence>
<evidence type="ECO:0000256" key="3">
    <source>
        <dbReference type="ARBA" id="ARBA00022475"/>
    </source>
</evidence>
<keyword evidence="6 7" id="KW-0472">Membrane</keyword>
<keyword evidence="4 7" id="KW-0812">Transmembrane</keyword>
<feature type="transmembrane region" description="Helical" evidence="7">
    <location>
        <begin position="71"/>
        <end position="90"/>
    </location>
</feature>
<proteinExistence type="inferred from homology"/>
<sequence length="371" mass="40975">MAFLGAIIAIGGVFYFRQFTEGLTVTGMSRDVAWGLYIAQFTFLVGVAASAVMVVLPYYLHDFKAFAKMTILGEFLAVASVVMCVLFIFVDMGMPTRVVNVFLHPTTHSMMFWDTVVLNGYLVLNLVIAFVTLTAERKDMPPPRWIKPVILLSIPWAVSIHTVTAFLYAGLSARPFWMTAILAPRFLASAFAAGPALLILLALLMRRLTTFDAGEKAIQKLAEIVTYAMTLNVFFVLMEVFTALYSDIPEHVNHFQFLFLGIEGENTLVPFMWTSVILAVISLVLLIVPRFRHNEKILTFACAAVFLSLWIDKGLGMIIAGFVPSPLGKVVHYSPTVTELAIAIAIWAVGAAIVTSLYKIAFSVRGQLKTD</sequence>
<dbReference type="EMBL" id="CT025834">
    <property type="protein sequence ID" value="CAJ31137.1"/>
    <property type="molecule type" value="Genomic_DNA"/>
</dbReference>
<evidence type="ECO:0000256" key="2">
    <source>
        <dbReference type="ARBA" id="ARBA00008929"/>
    </source>
</evidence>
<keyword evidence="3" id="KW-1003">Cell membrane</keyword>
<dbReference type="Gene3D" id="1.20.1630.10">
    <property type="entry name" value="Formate dehydrogenase/DMSO reductase domain"/>
    <property type="match status" value="1"/>
</dbReference>
<comment type="subcellular location">
    <subcellularLocation>
        <location evidence="1">Cell membrane</location>
        <topology evidence="1">Multi-pass membrane protein</topology>
    </subcellularLocation>
</comment>
<evidence type="ECO:0000256" key="7">
    <source>
        <dbReference type="SAM" id="Phobius"/>
    </source>
</evidence>
<dbReference type="PANTHER" id="PTHR43044">
    <property type="match status" value="1"/>
</dbReference>